<dbReference type="STRING" id="1121881.SAMN02745225_01314"/>
<sequence>MDPKITEFAKGKNFAAFTTIFPSGFPQTSIMWIDADDDHLLINTEIHRAKYANVQKNPKVSVVIWDNANPYSYIEVRGEVVGTVLGEEALDHINKVSEKYTGGPYSNPIQSERVILKILPERIRANG</sequence>
<dbReference type="GO" id="GO:0016627">
    <property type="term" value="F:oxidoreductase activity, acting on the CH-CH group of donors"/>
    <property type="evidence" value="ECO:0007669"/>
    <property type="project" value="TreeGrafter"/>
</dbReference>
<dbReference type="SUPFAM" id="SSF50475">
    <property type="entry name" value="FMN-binding split barrel"/>
    <property type="match status" value="1"/>
</dbReference>
<dbReference type="InterPro" id="IPR019920">
    <property type="entry name" value="F420-binding_dom_put"/>
</dbReference>
<dbReference type="InterPro" id="IPR012349">
    <property type="entry name" value="Split_barrel_FMN-bd"/>
</dbReference>
<dbReference type="NCBIfam" id="TIGR03618">
    <property type="entry name" value="Rv1155_F420"/>
    <property type="match status" value="1"/>
</dbReference>
<keyword evidence="4" id="KW-1185">Reference proteome</keyword>
<evidence type="ECO:0000259" key="2">
    <source>
        <dbReference type="Pfam" id="PF01243"/>
    </source>
</evidence>
<evidence type="ECO:0000256" key="1">
    <source>
        <dbReference type="ARBA" id="ARBA00023002"/>
    </source>
</evidence>
<name>A0A1M4VGP5_9ACTN</name>
<evidence type="ECO:0000313" key="3">
    <source>
        <dbReference type="EMBL" id="SHE68003.1"/>
    </source>
</evidence>
<dbReference type="Gene3D" id="2.30.110.10">
    <property type="entry name" value="Electron Transport, Fmn-binding Protein, Chain A"/>
    <property type="match status" value="1"/>
</dbReference>
<dbReference type="Pfam" id="PF01243">
    <property type="entry name" value="PNPOx_N"/>
    <property type="match status" value="1"/>
</dbReference>
<dbReference type="InterPro" id="IPR011576">
    <property type="entry name" value="Pyridox_Oxase_N"/>
</dbReference>
<accession>A0A1M4VGP5</accession>
<gene>
    <name evidence="3" type="ORF">SAMN02745225_01314</name>
</gene>
<proteinExistence type="predicted"/>
<dbReference type="PANTHER" id="PTHR35176:SF6">
    <property type="entry name" value="HEME OXYGENASE HI_0854-RELATED"/>
    <property type="match status" value="1"/>
</dbReference>
<feature type="domain" description="Pyridoxamine 5'-phosphate oxidase N-terminal" evidence="2">
    <location>
        <begin position="1"/>
        <end position="125"/>
    </location>
</feature>
<dbReference type="GO" id="GO:0005829">
    <property type="term" value="C:cytosol"/>
    <property type="evidence" value="ECO:0007669"/>
    <property type="project" value="TreeGrafter"/>
</dbReference>
<dbReference type="PANTHER" id="PTHR35176">
    <property type="entry name" value="HEME OXYGENASE HI_0854-RELATED"/>
    <property type="match status" value="1"/>
</dbReference>
<dbReference type="EMBL" id="FQUL01000016">
    <property type="protein sequence ID" value="SHE68003.1"/>
    <property type="molecule type" value="Genomic_DNA"/>
</dbReference>
<dbReference type="AlphaFoldDB" id="A0A1M4VGP5"/>
<protein>
    <submittedName>
        <fullName evidence="3">PPOX class probable F420-dependent enzyme</fullName>
    </submittedName>
</protein>
<evidence type="ECO:0000313" key="4">
    <source>
        <dbReference type="Proteomes" id="UP000184295"/>
    </source>
</evidence>
<organism evidence="3 4">
    <name type="scientific">Ferrithrix thermotolerans DSM 19514</name>
    <dbReference type="NCBI Taxonomy" id="1121881"/>
    <lineage>
        <taxon>Bacteria</taxon>
        <taxon>Bacillati</taxon>
        <taxon>Actinomycetota</taxon>
        <taxon>Acidimicrobiia</taxon>
        <taxon>Acidimicrobiales</taxon>
        <taxon>Acidimicrobiaceae</taxon>
        <taxon>Ferrithrix</taxon>
    </lineage>
</organism>
<keyword evidence="1" id="KW-0560">Oxidoreductase</keyword>
<dbReference type="InterPro" id="IPR052019">
    <property type="entry name" value="F420H2_bilvrd_red/Heme_oxyg"/>
</dbReference>
<dbReference type="GO" id="GO:0070967">
    <property type="term" value="F:coenzyme F420 binding"/>
    <property type="evidence" value="ECO:0007669"/>
    <property type="project" value="TreeGrafter"/>
</dbReference>
<dbReference type="Proteomes" id="UP000184295">
    <property type="component" value="Unassembled WGS sequence"/>
</dbReference>
<reference evidence="4" key="1">
    <citation type="submission" date="2016-11" db="EMBL/GenBank/DDBJ databases">
        <authorList>
            <person name="Varghese N."/>
            <person name="Submissions S."/>
        </authorList>
    </citation>
    <scope>NUCLEOTIDE SEQUENCE [LARGE SCALE GENOMIC DNA]</scope>
    <source>
        <strain evidence="4">DSM 19514</strain>
    </source>
</reference>